<dbReference type="PANTHER" id="PTHR37311">
    <property type="entry name" value="2-PHOSPHOSULFOLACTATE PHOSPHATASE-RELATED"/>
    <property type="match status" value="1"/>
</dbReference>
<dbReference type="InterPro" id="IPR005238">
    <property type="entry name" value="ComB-like"/>
</dbReference>
<keyword evidence="9" id="KW-1185">Reference proteome</keyword>
<sequence>MKMPLAPDDPTQQPYEVRFDWGREGLRSIAHGAGVIVVIDAISFTTTVEMGVALGLEVQPFAGLRHEAEAADAAGRFGDARLAGKRGAPGVSLSPSSMTAANVAEFGAGRAVVPSLNGSRLTALAATFGVPVVAATLRNRTAVAQWIFDYQQRIGRRAMVSVVAAGETRTDETVRFAVEDMLAAGAVIDALGRLGIDACSPEAAAACAAYTGLARGIGHMFTASVSGGELLKEDQREDIEVAFQTDVSTTVPVLVDGVYEDASSEAVAARTSAMQ</sequence>
<evidence type="ECO:0000256" key="6">
    <source>
        <dbReference type="ARBA" id="ARBA00022842"/>
    </source>
</evidence>
<dbReference type="Pfam" id="PF04029">
    <property type="entry name" value="2-ph_phosp"/>
    <property type="match status" value="1"/>
</dbReference>
<dbReference type="SUPFAM" id="SSF142823">
    <property type="entry name" value="ComB-like"/>
    <property type="match status" value="1"/>
</dbReference>
<dbReference type="OrthoDB" id="8588453at2"/>
<evidence type="ECO:0000256" key="3">
    <source>
        <dbReference type="ARBA" id="ARBA00012953"/>
    </source>
</evidence>
<keyword evidence="5" id="KW-0378">Hydrolase</keyword>
<evidence type="ECO:0000256" key="5">
    <source>
        <dbReference type="ARBA" id="ARBA00022801"/>
    </source>
</evidence>
<comment type="similarity">
    <text evidence="2">Belongs to the ComB family.</text>
</comment>
<evidence type="ECO:0000256" key="7">
    <source>
        <dbReference type="ARBA" id="ARBA00033711"/>
    </source>
</evidence>
<organism evidence="8 9">
    <name type="scientific">Humibacter ginsenosidimutans</name>
    <dbReference type="NCBI Taxonomy" id="2599293"/>
    <lineage>
        <taxon>Bacteria</taxon>
        <taxon>Bacillati</taxon>
        <taxon>Actinomycetota</taxon>
        <taxon>Actinomycetes</taxon>
        <taxon>Micrococcales</taxon>
        <taxon>Microbacteriaceae</taxon>
        <taxon>Humibacter</taxon>
    </lineage>
</organism>
<dbReference type="InterPro" id="IPR036702">
    <property type="entry name" value="ComB-like_sf"/>
</dbReference>
<evidence type="ECO:0000313" key="9">
    <source>
        <dbReference type="Proteomes" id="UP000320216"/>
    </source>
</evidence>
<evidence type="ECO:0000256" key="2">
    <source>
        <dbReference type="ARBA" id="ARBA00009997"/>
    </source>
</evidence>
<keyword evidence="6" id="KW-0460">Magnesium</keyword>
<comment type="cofactor">
    <cofactor evidence="1">
        <name>Mg(2+)</name>
        <dbReference type="ChEBI" id="CHEBI:18420"/>
    </cofactor>
</comment>
<dbReference type="Gene3D" id="3.90.1560.10">
    <property type="entry name" value="ComB-like"/>
    <property type="match status" value="1"/>
</dbReference>
<evidence type="ECO:0000313" key="8">
    <source>
        <dbReference type="EMBL" id="QDZ15054.1"/>
    </source>
</evidence>
<evidence type="ECO:0000256" key="4">
    <source>
        <dbReference type="ARBA" id="ARBA00021948"/>
    </source>
</evidence>
<dbReference type="GO" id="GO:0050532">
    <property type="term" value="F:2-phosphosulfolactate phosphatase activity"/>
    <property type="evidence" value="ECO:0007669"/>
    <property type="project" value="UniProtKB-EC"/>
</dbReference>
<dbReference type="KEGG" id="huw:FPZ11_09970"/>
<comment type="catalytic activity">
    <reaction evidence="7">
        <text>(2R)-O-phospho-3-sulfolactate + H2O = (2R)-3-sulfolactate + phosphate</text>
        <dbReference type="Rhea" id="RHEA:23416"/>
        <dbReference type="ChEBI" id="CHEBI:15377"/>
        <dbReference type="ChEBI" id="CHEBI:15597"/>
        <dbReference type="ChEBI" id="CHEBI:43474"/>
        <dbReference type="ChEBI" id="CHEBI:58738"/>
        <dbReference type="EC" id="3.1.3.71"/>
    </reaction>
</comment>
<name>A0A5B8M534_9MICO</name>
<dbReference type="GO" id="GO:0000287">
    <property type="term" value="F:magnesium ion binding"/>
    <property type="evidence" value="ECO:0007669"/>
    <property type="project" value="InterPro"/>
</dbReference>
<dbReference type="Proteomes" id="UP000320216">
    <property type="component" value="Chromosome"/>
</dbReference>
<dbReference type="AlphaFoldDB" id="A0A5B8M534"/>
<dbReference type="EC" id="3.1.3.71" evidence="3"/>
<reference evidence="8 9" key="1">
    <citation type="submission" date="2019-07" db="EMBL/GenBank/DDBJ databases">
        <title>Full genome sequence of Humibacter sp. WJ7-1.</title>
        <authorList>
            <person name="Im W.-T."/>
        </authorList>
    </citation>
    <scope>NUCLEOTIDE SEQUENCE [LARGE SCALE GENOMIC DNA]</scope>
    <source>
        <strain evidence="8 9">WJ7-1</strain>
    </source>
</reference>
<gene>
    <name evidence="8" type="ORF">FPZ11_09970</name>
</gene>
<dbReference type="PANTHER" id="PTHR37311:SF1">
    <property type="entry name" value="2-PHOSPHOSULFOLACTATE PHOSPHATASE-RELATED"/>
    <property type="match status" value="1"/>
</dbReference>
<proteinExistence type="inferred from homology"/>
<evidence type="ECO:0000256" key="1">
    <source>
        <dbReference type="ARBA" id="ARBA00001946"/>
    </source>
</evidence>
<dbReference type="EMBL" id="CP042305">
    <property type="protein sequence ID" value="QDZ15054.1"/>
    <property type="molecule type" value="Genomic_DNA"/>
</dbReference>
<accession>A0A5B8M534</accession>
<protein>
    <recommendedName>
        <fullName evidence="4">Probable 2-phosphosulfolactate phosphatase</fullName>
        <ecNumber evidence="3">3.1.3.71</ecNumber>
    </recommendedName>
</protein>
<dbReference type="GO" id="GO:0050545">
    <property type="term" value="F:sulfopyruvate decarboxylase activity"/>
    <property type="evidence" value="ECO:0007669"/>
    <property type="project" value="TreeGrafter"/>
</dbReference>